<keyword evidence="1" id="KW-0472">Membrane</keyword>
<gene>
    <name evidence="2" type="ORF">LCGC14_2705700</name>
</gene>
<feature type="non-terminal residue" evidence="2">
    <location>
        <position position="1"/>
    </location>
</feature>
<protein>
    <submittedName>
        <fullName evidence="2">Uncharacterized protein</fullName>
    </submittedName>
</protein>
<proteinExistence type="predicted"/>
<evidence type="ECO:0000313" key="2">
    <source>
        <dbReference type="EMBL" id="KKK92159.1"/>
    </source>
</evidence>
<accession>A0A0F9BNI0</accession>
<comment type="caution">
    <text evidence="2">The sequence shown here is derived from an EMBL/GenBank/DDBJ whole genome shotgun (WGS) entry which is preliminary data.</text>
</comment>
<keyword evidence="1" id="KW-0812">Transmembrane</keyword>
<organism evidence="2">
    <name type="scientific">marine sediment metagenome</name>
    <dbReference type="NCBI Taxonomy" id="412755"/>
    <lineage>
        <taxon>unclassified sequences</taxon>
        <taxon>metagenomes</taxon>
        <taxon>ecological metagenomes</taxon>
    </lineage>
</organism>
<sequence>ILRYNRDCYIENEYSARNKYEDNDCIEPKINEINWVVIITIISLIGLAVLLVVILERKRTATNLPAV</sequence>
<name>A0A0F9BNI0_9ZZZZ</name>
<reference evidence="2" key="1">
    <citation type="journal article" date="2015" name="Nature">
        <title>Complex archaea that bridge the gap between prokaryotes and eukaryotes.</title>
        <authorList>
            <person name="Spang A."/>
            <person name="Saw J.H."/>
            <person name="Jorgensen S.L."/>
            <person name="Zaremba-Niedzwiedzka K."/>
            <person name="Martijn J."/>
            <person name="Lind A.E."/>
            <person name="van Eijk R."/>
            <person name="Schleper C."/>
            <person name="Guy L."/>
            <person name="Ettema T.J."/>
        </authorList>
    </citation>
    <scope>NUCLEOTIDE SEQUENCE</scope>
</reference>
<dbReference type="AlphaFoldDB" id="A0A0F9BNI0"/>
<feature type="transmembrane region" description="Helical" evidence="1">
    <location>
        <begin position="33"/>
        <end position="55"/>
    </location>
</feature>
<evidence type="ECO:0000256" key="1">
    <source>
        <dbReference type="SAM" id="Phobius"/>
    </source>
</evidence>
<keyword evidence="1" id="KW-1133">Transmembrane helix</keyword>
<dbReference type="EMBL" id="LAZR01048339">
    <property type="protein sequence ID" value="KKK92159.1"/>
    <property type="molecule type" value="Genomic_DNA"/>
</dbReference>